<dbReference type="PANTHER" id="PTHR30336">
    <property type="entry name" value="INNER MEMBRANE PROTEIN, PROBABLE PERMEASE"/>
    <property type="match status" value="1"/>
</dbReference>
<evidence type="ECO:0000313" key="3">
    <source>
        <dbReference type="EMBL" id="MBC2604157.1"/>
    </source>
</evidence>
<proteinExistence type="predicted"/>
<feature type="domain" description="DUF218" evidence="2">
    <location>
        <begin position="81"/>
        <end position="242"/>
    </location>
</feature>
<comment type="caution">
    <text evidence="3">The sequence shown here is derived from an EMBL/GenBank/DDBJ whole genome shotgun (WGS) entry which is preliminary data.</text>
</comment>
<sequence>MTTFLLRKLISALLYPPTFCLLIACAGFLLVVSGRFLKTGTVLLGIGLLGLLFLSIPAFQQPFIRWIESEPDNNPPEDVTAIVVLGSGVNAWDSPSPPSSQLSSSSLSRAMEGIRLAKHYPDIPLIFTGGTIGQRPASSAAMAALARELGIRPDRILAFDSPTSTWEEAQRTAQEIEPGKILLVSSALHVPRAAVLFTKTGFNPIPAPTDFLADESSTDLLDFLPSANAWLNWQRLFHEIYGRAWARLTSH</sequence>
<accession>A0A7X1B274</accession>
<keyword evidence="4" id="KW-1185">Reference proteome</keyword>
<dbReference type="PROSITE" id="PS51257">
    <property type="entry name" value="PROKAR_LIPOPROTEIN"/>
    <property type="match status" value="1"/>
</dbReference>
<evidence type="ECO:0000259" key="2">
    <source>
        <dbReference type="Pfam" id="PF02698"/>
    </source>
</evidence>
<keyword evidence="1" id="KW-0472">Membrane</keyword>
<dbReference type="PANTHER" id="PTHR30336:SF4">
    <property type="entry name" value="ENVELOPE BIOGENESIS FACTOR ELYC"/>
    <property type="match status" value="1"/>
</dbReference>
<dbReference type="CDD" id="cd06259">
    <property type="entry name" value="YdcF-like"/>
    <property type="match status" value="1"/>
</dbReference>
<gene>
    <name evidence="3" type="ORF">H5P30_20430</name>
</gene>
<dbReference type="InterPro" id="IPR003848">
    <property type="entry name" value="DUF218"/>
</dbReference>
<dbReference type="Pfam" id="PF02698">
    <property type="entry name" value="DUF218"/>
    <property type="match status" value="1"/>
</dbReference>
<organism evidence="3 4">
    <name type="scientific">Puniceicoccus vermicola</name>
    <dbReference type="NCBI Taxonomy" id="388746"/>
    <lineage>
        <taxon>Bacteria</taxon>
        <taxon>Pseudomonadati</taxon>
        <taxon>Verrucomicrobiota</taxon>
        <taxon>Opitutia</taxon>
        <taxon>Puniceicoccales</taxon>
        <taxon>Puniceicoccaceae</taxon>
        <taxon>Puniceicoccus</taxon>
    </lineage>
</organism>
<feature type="transmembrane region" description="Helical" evidence="1">
    <location>
        <begin position="39"/>
        <end position="59"/>
    </location>
</feature>
<reference evidence="3 4" key="1">
    <citation type="submission" date="2020-07" db="EMBL/GenBank/DDBJ databases">
        <authorList>
            <person name="Feng X."/>
        </authorList>
    </citation>
    <scope>NUCLEOTIDE SEQUENCE [LARGE SCALE GENOMIC DNA]</scope>
    <source>
        <strain evidence="3 4">JCM14086</strain>
    </source>
</reference>
<evidence type="ECO:0000256" key="1">
    <source>
        <dbReference type="SAM" id="Phobius"/>
    </source>
</evidence>
<dbReference type="GO" id="GO:0005886">
    <property type="term" value="C:plasma membrane"/>
    <property type="evidence" value="ECO:0007669"/>
    <property type="project" value="TreeGrafter"/>
</dbReference>
<keyword evidence="1" id="KW-0812">Transmembrane</keyword>
<evidence type="ECO:0000313" key="4">
    <source>
        <dbReference type="Proteomes" id="UP000525652"/>
    </source>
</evidence>
<name>A0A7X1B274_9BACT</name>
<dbReference type="InterPro" id="IPR051599">
    <property type="entry name" value="Cell_Envelope_Assoc"/>
</dbReference>
<dbReference type="AlphaFoldDB" id="A0A7X1B274"/>
<keyword evidence="1" id="KW-1133">Transmembrane helix</keyword>
<protein>
    <submittedName>
        <fullName evidence="3">YdcF family protein</fullName>
    </submittedName>
</protein>
<dbReference type="EMBL" id="JACHVA010000139">
    <property type="protein sequence ID" value="MBC2604157.1"/>
    <property type="molecule type" value="Genomic_DNA"/>
</dbReference>
<feature type="transmembrane region" description="Helical" evidence="1">
    <location>
        <begin position="12"/>
        <end position="33"/>
    </location>
</feature>
<dbReference type="GO" id="GO:0000270">
    <property type="term" value="P:peptidoglycan metabolic process"/>
    <property type="evidence" value="ECO:0007669"/>
    <property type="project" value="TreeGrafter"/>
</dbReference>
<dbReference type="RefSeq" id="WP_185694771.1">
    <property type="nucleotide sequence ID" value="NZ_JACHVA010000139.1"/>
</dbReference>
<dbReference type="GO" id="GO:0043164">
    <property type="term" value="P:Gram-negative-bacterium-type cell wall biogenesis"/>
    <property type="evidence" value="ECO:0007669"/>
    <property type="project" value="TreeGrafter"/>
</dbReference>
<dbReference type="Proteomes" id="UP000525652">
    <property type="component" value="Unassembled WGS sequence"/>
</dbReference>